<feature type="domain" description="Novel STAND NTPase 1" evidence="2">
    <location>
        <begin position="499"/>
        <end position="848"/>
    </location>
</feature>
<dbReference type="RefSeq" id="WP_233787212.1">
    <property type="nucleotide sequence ID" value="NZ_RSCL01000011.1"/>
</dbReference>
<dbReference type="SUPFAM" id="SSF48452">
    <property type="entry name" value="TPR-like"/>
    <property type="match status" value="1"/>
</dbReference>
<dbReference type="InterPro" id="IPR027417">
    <property type="entry name" value="P-loop_NTPase"/>
</dbReference>
<keyword evidence="1" id="KW-0472">Membrane</keyword>
<dbReference type="Gene3D" id="3.40.50.300">
    <property type="entry name" value="P-loop containing nucleotide triphosphate hydrolases"/>
    <property type="match status" value="1"/>
</dbReference>
<evidence type="ECO:0000313" key="3">
    <source>
        <dbReference type="EMBL" id="RUT04279.1"/>
    </source>
</evidence>
<dbReference type="InterPro" id="IPR011990">
    <property type="entry name" value="TPR-like_helical_dom_sf"/>
</dbReference>
<evidence type="ECO:0000313" key="4">
    <source>
        <dbReference type="Proteomes" id="UP000271624"/>
    </source>
</evidence>
<reference evidence="3" key="1">
    <citation type="submission" date="2018-12" db="EMBL/GenBank/DDBJ databases">
        <authorList>
            <person name="Will S."/>
            <person name="Neumann-Schaal M."/>
            <person name="Henke P."/>
        </authorList>
    </citation>
    <scope>NUCLEOTIDE SEQUENCE</scope>
    <source>
        <strain evidence="3">PCC 7102</strain>
    </source>
</reference>
<dbReference type="Pfam" id="PF20703">
    <property type="entry name" value="nSTAND1"/>
    <property type="match status" value="1"/>
</dbReference>
<dbReference type="EMBL" id="RSCL01000011">
    <property type="protein sequence ID" value="RUT04279.1"/>
    <property type="molecule type" value="Genomic_DNA"/>
</dbReference>
<dbReference type="AlphaFoldDB" id="A0A3S1B3R4"/>
<gene>
    <name evidence="3" type="ORF">DSM106972_045070</name>
</gene>
<dbReference type="InterPro" id="IPR049052">
    <property type="entry name" value="nSTAND1"/>
</dbReference>
<dbReference type="Gene3D" id="1.25.40.10">
    <property type="entry name" value="Tetratricopeptide repeat domain"/>
    <property type="match status" value="1"/>
</dbReference>
<comment type="caution">
    <text evidence="3">The sequence shown here is derived from an EMBL/GenBank/DDBJ whole genome shotgun (WGS) entry which is preliminary data.</text>
</comment>
<keyword evidence="1" id="KW-1133">Transmembrane helix</keyword>
<organism evidence="3 4">
    <name type="scientific">Dulcicalothrix desertica PCC 7102</name>
    <dbReference type="NCBI Taxonomy" id="232991"/>
    <lineage>
        <taxon>Bacteria</taxon>
        <taxon>Bacillati</taxon>
        <taxon>Cyanobacteriota</taxon>
        <taxon>Cyanophyceae</taxon>
        <taxon>Nostocales</taxon>
        <taxon>Calotrichaceae</taxon>
        <taxon>Dulcicalothrix</taxon>
    </lineage>
</organism>
<feature type="transmembrane region" description="Helical" evidence="1">
    <location>
        <begin position="875"/>
        <end position="898"/>
    </location>
</feature>
<dbReference type="SUPFAM" id="SSF52540">
    <property type="entry name" value="P-loop containing nucleoside triphosphate hydrolases"/>
    <property type="match status" value="1"/>
</dbReference>
<keyword evidence="1" id="KW-0812">Transmembrane</keyword>
<evidence type="ECO:0000259" key="2">
    <source>
        <dbReference type="Pfam" id="PF20703"/>
    </source>
</evidence>
<proteinExistence type="predicted"/>
<protein>
    <recommendedName>
        <fullName evidence="2">Novel STAND NTPase 1 domain-containing protein</fullName>
    </recommendedName>
</protein>
<feature type="transmembrane region" description="Helical" evidence="1">
    <location>
        <begin position="626"/>
        <end position="643"/>
    </location>
</feature>
<evidence type="ECO:0000256" key="1">
    <source>
        <dbReference type="SAM" id="Phobius"/>
    </source>
</evidence>
<sequence>MMSFQNKKTDAIYPEISPSLEELAWTLSASQGEFRLILAHCNYILLRSVLYKHLQKLTDIKIPILNLKKTETSLYQKIEALQPKQPDAVMVWGLETHLNIDQLLTTTNLIREEFRKNFNFPIVLWVNDEILAKMMRLSSDFESWATTIEFTISTSELIKQLKCDTDAIFEFALFSDTYSIGWQIGYIRRREIIRYYYDLKLIKYPVEPIIQAGVDFVRGQEAYLKNHIDTALDYFQRSLIFWNQEELFEMRAGVLLFHIGLCYYQKAEQKTVSRQYLEQARYFFDKCISIFTEANYPNLVAKYINPLGETLRRLEAWDELQNLALTALNLQKLYGNSTRVARAYGFLAEAALSKRLWNQAKQHAYQALHYIIKDPVAQQHQGLYLLLLAQTELKLGRTPRAVNHLQKARFLGHKDNPQQFIQILQLLRTVYLKQNLYLEAFRVKLEIRSTEQQYGFRAFIGAGKIQPQRKPQSSLTQIIDRVNDSSIEETLAPEITASGREQDVKHLLERLMRPDHKLIVIHGYSGVGKTSLVQAGLIPAIKQTNINTRNNIIPVFVRYYDNWINELNKALFSVLPATQEHNKFTSDEILQTLRESCTYNFKIILIFDQFEEFLFKYNTYQRRREFFSFLGACLNILGVKVILSLRKEYLHYLLECIQIPSMNIINHDLLSKNVLYELGNFSINDAETLIERLSKRSKHYLEQDLIKRLVHDLSIKFGEVRPIELQIVCAQLETENITTSAQYKQIGTKQELIKRYLQEVVKDCGDENQKVAEILLYLLTDEKGIRPAKTRTELKQDFILRITDTNWKPTLINDKQLDLVLQIFVTAGIVVLIPTNPEDRYQLVHDYLATFIQKQQPKVNDLIIKLQQLQTKIKFYNCILFILLIIIVLLIVLLIKVWL</sequence>
<accession>A0A3S1B3R4</accession>
<reference evidence="3" key="2">
    <citation type="journal article" date="2019" name="Genome Biol. Evol.">
        <title>Day and night: Metabolic profiles and evolutionary relationships of six axenic non-marine cyanobacteria.</title>
        <authorList>
            <person name="Will S.E."/>
            <person name="Henke P."/>
            <person name="Boedeker C."/>
            <person name="Huang S."/>
            <person name="Brinkmann H."/>
            <person name="Rohde M."/>
            <person name="Jarek M."/>
            <person name="Friedl T."/>
            <person name="Seufert S."/>
            <person name="Schumacher M."/>
            <person name="Overmann J."/>
            <person name="Neumann-Schaal M."/>
            <person name="Petersen J."/>
        </authorList>
    </citation>
    <scope>NUCLEOTIDE SEQUENCE [LARGE SCALE GENOMIC DNA]</scope>
    <source>
        <strain evidence="3">PCC 7102</strain>
    </source>
</reference>
<keyword evidence="4" id="KW-1185">Reference proteome</keyword>
<name>A0A3S1B3R4_9CYAN</name>
<dbReference type="Proteomes" id="UP000271624">
    <property type="component" value="Unassembled WGS sequence"/>
</dbReference>